<dbReference type="RefSeq" id="WP_026609462.1">
    <property type="nucleotide sequence ID" value="NZ_OX458333.1"/>
</dbReference>
<organism evidence="2 3">
    <name type="scientific">Methylocaldum szegediense</name>
    <dbReference type="NCBI Taxonomy" id="73780"/>
    <lineage>
        <taxon>Bacteria</taxon>
        <taxon>Pseudomonadati</taxon>
        <taxon>Pseudomonadota</taxon>
        <taxon>Gammaproteobacteria</taxon>
        <taxon>Methylococcales</taxon>
        <taxon>Methylococcaceae</taxon>
        <taxon>Methylocaldum</taxon>
    </lineage>
</organism>
<keyword evidence="3" id="KW-1185">Reference proteome</keyword>
<dbReference type="Proteomes" id="UP001162030">
    <property type="component" value="Chromosome"/>
</dbReference>
<dbReference type="InterPro" id="IPR002716">
    <property type="entry name" value="PIN_dom"/>
</dbReference>
<dbReference type="SUPFAM" id="SSF88723">
    <property type="entry name" value="PIN domain-like"/>
    <property type="match status" value="1"/>
</dbReference>
<feature type="domain" description="PIN" evidence="1">
    <location>
        <begin position="3"/>
        <end position="128"/>
    </location>
</feature>
<sequence length="137" mass="14928">MRVYFDSSAFAKRYIDEAGTAEELAWCERASELALSVVAIPELISAFCRLQREGRITETQYQIIKSDLMADIADALICDTTPQVVQYAVKTPESHLLRGMDAIHLGAALACAAEVFVSADARQCRAAEGLGFQVVAL</sequence>
<dbReference type="Pfam" id="PF01850">
    <property type="entry name" value="PIN"/>
    <property type="match status" value="1"/>
</dbReference>
<dbReference type="Gene3D" id="3.40.50.1010">
    <property type="entry name" value="5'-nuclease"/>
    <property type="match status" value="1"/>
</dbReference>
<proteinExistence type="predicted"/>
<accession>A0ABN8X7P2</accession>
<name>A0ABN8X7P2_9GAMM</name>
<evidence type="ECO:0000313" key="2">
    <source>
        <dbReference type="EMBL" id="CAI8928237.1"/>
    </source>
</evidence>
<evidence type="ECO:0000313" key="3">
    <source>
        <dbReference type="Proteomes" id="UP001162030"/>
    </source>
</evidence>
<reference evidence="2 3" key="1">
    <citation type="submission" date="2023-03" db="EMBL/GenBank/DDBJ databases">
        <authorList>
            <person name="Pearce D."/>
        </authorList>
    </citation>
    <scope>NUCLEOTIDE SEQUENCE [LARGE SCALE GENOMIC DNA]</scope>
    <source>
        <strain evidence="2">Msz</strain>
    </source>
</reference>
<dbReference type="EMBL" id="OX458333">
    <property type="protein sequence ID" value="CAI8928237.1"/>
    <property type="molecule type" value="Genomic_DNA"/>
</dbReference>
<dbReference type="InterPro" id="IPR029060">
    <property type="entry name" value="PIN-like_dom_sf"/>
</dbReference>
<protein>
    <submittedName>
        <fullName evidence="2">Ribonuclease VapC</fullName>
    </submittedName>
</protein>
<dbReference type="CDD" id="cd09874">
    <property type="entry name" value="PIN_MT3492-like"/>
    <property type="match status" value="1"/>
</dbReference>
<evidence type="ECO:0000259" key="1">
    <source>
        <dbReference type="Pfam" id="PF01850"/>
    </source>
</evidence>
<gene>
    <name evidence="2" type="ORF">MSZNOR_3981</name>
</gene>